<dbReference type="EMBL" id="CP003844">
    <property type="protein sequence ID" value="AFT75387.1"/>
    <property type="molecule type" value="Genomic_DNA"/>
</dbReference>
<evidence type="ECO:0008006" key="3">
    <source>
        <dbReference type="Google" id="ProtNLM"/>
    </source>
</evidence>
<reference evidence="2" key="1">
    <citation type="journal article" date="2012" name="Sci. Rep.">
        <title>Genomes of surface isolates of Alteromonas macleodii: the life of a widespread marine opportunistic copiotroph.</title>
        <authorList>
            <person name="Lopez-Perez M."/>
            <person name="Gonzaga A."/>
            <person name="Martin-Cuadrado A.B."/>
            <person name="Onyshchenko O."/>
            <person name="Ghavidel A."/>
            <person name="Ghai R."/>
            <person name="Rodriguez-Valera F."/>
        </authorList>
    </citation>
    <scope>NUCLEOTIDE SEQUENCE [LARGE SCALE GENOMIC DNA]</scope>
    <source>
        <strain evidence="2">English Channel 673</strain>
    </source>
</reference>
<dbReference type="PANTHER" id="PTHR36978">
    <property type="entry name" value="P-LOOP CONTAINING NUCLEOTIDE TRIPHOSPHATE HYDROLASE"/>
    <property type="match status" value="1"/>
</dbReference>
<dbReference type="InterPro" id="IPR027417">
    <property type="entry name" value="P-loop_NTPase"/>
</dbReference>
<proteinExistence type="predicted"/>
<gene>
    <name evidence="1" type="ordered locus">AMEC673_13505</name>
</gene>
<dbReference type="RefSeq" id="WP_014977086.1">
    <property type="nucleotide sequence ID" value="NC_018678.1"/>
</dbReference>
<dbReference type="InterPro" id="IPR040632">
    <property type="entry name" value="Sulfotransfer_4"/>
</dbReference>
<protein>
    <recommendedName>
        <fullName evidence="3">Sulfotransferase family protein</fullName>
    </recommendedName>
</protein>
<dbReference type="Gene3D" id="3.40.50.300">
    <property type="entry name" value="P-loop containing nucleotide triphosphate hydrolases"/>
    <property type="match status" value="1"/>
</dbReference>
<dbReference type="PANTHER" id="PTHR36978:SF4">
    <property type="entry name" value="P-LOOP CONTAINING NUCLEOSIDE TRIPHOSPHATE HYDROLASE PROTEIN"/>
    <property type="match status" value="1"/>
</dbReference>
<accession>A0AB33A0Z9</accession>
<dbReference type="Proteomes" id="UP000006296">
    <property type="component" value="Chromosome"/>
</dbReference>
<name>A0AB33A0Z9_ALTME</name>
<dbReference type="AlphaFoldDB" id="A0AB33A0Z9"/>
<evidence type="ECO:0000313" key="2">
    <source>
        <dbReference type="Proteomes" id="UP000006296"/>
    </source>
</evidence>
<dbReference type="KEGG" id="amg:AMEC673_13505"/>
<sequence length="227" mass="26228">MEVAIIFTNIAKWILKKVKRLIVRFRNKQKVFVIGFNKTGTTSIQAALGELGYILGDQASAERLLKDVMQNNYKPLLDYCCEGEAFQDVPFSIPGVYKVLDSNFKGSKFILSVRNDSDQWFLSLLNFHKKVWTNGEALNEENINKAKAVYKNYGSDFNKCVFGEVSYEPQKYKKVYEEHIEAAKAHFKNRADDFLVLNTADETAYKKMTDFLGKKPKRDSFEWKNKT</sequence>
<dbReference type="SUPFAM" id="SSF52540">
    <property type="entry name" value="P-loop containing nucleoside triphosphate hydrolases"/>
    <property type="match status" value="1"/>
</dbReference>
<organism evidence="1 2">
    <name type="scientific">Alteromonas macleodii (strain English Channel 673)</name>
    <dbReference type="NCBI Taxonomy" id="1004788"/>
    <lineage>
        <taxon>Bacteria</taxon>
        <taxon>Pseudomonadati</taxon>
        <taxon>Pseudomonadota</taxon>
        <taxon>Gammaproteobacteria</taxon>
        <taxon>Alteromonadales</taxon>
        <taxon>Alteromonadaceae</taxon>
        <taxon>Alteromonas/Salinimonas group</taxon>
        <taxon>Alteromonas</taxon>
    </lineage>
</organism>
<evidence type="ECO:0000313" key="1">
    <source>
        <dbReference type="EMBL" id="AFT75387.1"/>
    </source>
</evidence>
<dbReference type="Pfam" id="PF17784">
    <property type="entry name" value="Sulfotransfer_4"/>
    <property type="match status" value="1"/>
</dbReference>